<organism evidence="1 4">
    <name type="scientific">Myxococcus virescens</name>
    <dbReference type="NCBI Taxonomy" id="83456"/>
    <lineage>
        <taxon>Bacteria</taxon>
        <taxon>Pseudomonadati</taxon>
        <taxon>Myxococcota</taxon>
        <taxon>Myxococcia</taxon>
        <taxon>Myxococcales</taxon>
        <taxon>Cystobacterineae</taxon>
        <taxon>Myxococcaceae</taxon>
        <taxon>Myxococcus</taxon>
    </lineage>
</organism>
<dbReference type="AlphaFoldDB" id="A0A511HI18"/>
<proteinExistence type="predicted"/>
<protein>
    <submittedName>
        <fullName evidence="2">HEAT repeat-containing protein</fullName>
    </submittedName>
</protein>
<dbReference type="SUPFAM" id="SSF48371">
    <property type="entry name" value="ARM repeat"/>
    <property type="match status" value="1"/>
</dbReference>
<sequence length="537" mass="57170">MDYTVRLVSPALLLVVLLTTGQQQGGTPTRECWMSCQRHVTDPALRARTCGSCLPGGRVDSWVQGLAGQRPIPRAPLVSAMKDPDWRVRWAAVRADARRQGVTDRRALADWVMEAPVSSNLTACLTAARAAAEAGASSAKFLRDAGPRGANAAARVWGRREAIREALELELYAEDLAVRGSALAHLAAFLSRKPARVLLDAMATRPESVDAVSASALKVVAGRSRSSVGRMLLDEAKPAEEARINRLFAVYSKELEGMQPELTVADPLQRRRAVESLRVYGPLAMRELERALGDSDRWVRRDAARALAEAEGVPLRTAAERRIESSDAMQARPWLEAMAREKGCAAFFLGTARDKALAASVRGAALAQLADCGEGARDRVSSVEPFLADEQPLLRAGAVRALSGLTTRQPGVSEATSRALGDGAPEVVSAALELLALQRQTSRGDEAALLLESDHVVVRTAAAEALEQIGRASHVKALAGCLREDAEAAVRVAAATALGRIGGAQAAAALSDAAARDPDSHVKHVSREALRRLGFGQ</sequence>
<dbReference type="EMBL" id="FNAJ01000008">
    <property type="protein sequence ID" value="SDE55879.1"/>
    <property type="molecule type" value="Genomic_DNA"/>
</dbReference>
<evidence type="ECO:0000313" key="1">
    <source>
        <dbReference type="EMBL" id="GEL73213.1"/>
    </source>
</evidence>
<keyword evidence="3" id="KW-1185">Reference proteome</keyword>
<comment type="caution">
    <text evidence="1">The sequence shown here is derived from an EMBL/GenBank/DDBJ whole genome shotgun (WGS) entry which is preliminary data.</text>
</comment>
<dbReference type="Proteomes" id="UP000321224">
    <property type="component" value="Unassembled WGS sequence"/>
</dbReference>
<dbReference type="PANTHER" id="PTHR12697">
    <property type="entry name" value="PBS LYASE HEAT-LIKE PROTEIN"/>
    <property type="match status" value="1"/>
</dbReference>
<accession>A0A511HI18</accession>
<dbReference type="Pfam" id="PF13646">
    <property type="entry name" value="HEAT_2"/>
    <property type="match status" value="1"/>
</dbReference>
<name>A0A511HI18_9BACT</name>
<dbReference type="RefSeq" id="WP_090491736.1">
    <property type="nucleotide sequence ID" value="NZ_BJVY01000032.1"/>
</dbReference>
<dbReference type="Proteomes" id="UP000198717">
    <property type="component" value="Unassembled WGS sequence"/>
</dbReference>
<dbReference type="InterPro" id="IPR016024">
    <property type="entry name" value="ARM-type_fold"/>
</dbReference>
<dbReference type="SMART" id="SM00567">
    <property type="entry name" value="EZ_HEAT"/>
    <property type="match status" value="5"/>
</dbReference>
<reference evidence="1 4" key="2">
    <citation type="submission" date="2019-07" db="EMBL/GenBank/DDBJ databases">
        <title>Whole genome shotgun sequence of Myxococcus virescens NBRC 100334.</title>
        <authorList>
            <person name="Hosoyama A."/>
            <person name="Uohara A."/>
            <person name="Ohji S."/>
            <person name="Ichikawa N."/>
        </authorList>
    </citation>
    <scope>NUCLEOTIDE SEQUENCE [LARGE SCALE GENOMIC DNA]</scope>
    <source>
        <strain evidence="1 4">NBRC 100334</strain>
    </source>
</reference>
<evidence type="ECO:0000313" key="3">
    <source>
        <dbReference type="Proteomes" id="UP000198717"/>
    </source>
</evidence>
<gene>
    <name evidence="1" type="ORF">MVI01_49970</name>
    <name evidence="2" type="ORF">SAMN04488504_108233</name>
</gene>
<dbReference type="InterPro" id="IPR011989">
    <property type="entry name" value="ARM-like"/>
</dbReference>
<dbReference type="GO" id="GO:0016491">
    <property type="term" value="F:oxidoreductase activity"/>
    <property type="evidence" value="ECO:0007669"/>
    <property type="project" value="TreeGrafter"/>
</dbReference>
<evidence type="ECO:0000313" key="4">
    <source>
        <dbReference type="Proteomes" id="UP000321224"/>
    </source>
</evidence>
<dbReference type="InterPro" id="IPR004155">
    <property type="entry name" value="PBS_lyase_HEAT"/>
</dbReference>
<dbReference type="PANTHER" id="PTHR12697:SF5">
    <property type="entry name" value="DEOXYHYPUSINE HYDROXYLASE"/>
    <property type="match status" value="1"/>
</dbReference>
<evidence type="ECO:0000313" key="2">
    <source>
        <dbReference type="EMBL" id="SDE55879.1"/>
    </source>
</evidence>
<dbReference type="EMBL" id="BJVY01000032">
    <property type="protein sequence ID" value="GEL73213.1"/>
    <property type="molecule type" value="Genomic_DNA"/>
</dbReference>
<dbReference type="Gene3D" id="1.25.10.10">
    <property type="entry name" value="Leucine-rich Repeat Variant"/>
    <property type="match status" value="2"/>
</dbReference>
<reference evidence="2 3" key="1">
    <citation type="submission" date="2016-10" db="EMBL/GenBank/DDBJ databases">
        <authorList>
            <person name="Varghese N."/>
            <person name="Submissions S."/>
        </authorList>
    </citation>
    <scope>NUCLEOTIDE SEQUENCE [LARGE SCALE GENOMIC DNA]</scope>
    <source>
        <strain evidence="2 3">DSM 2260</strain>
    </source>
</reference>